<dbReference type="AlphaFoldDB" id="A0AAD3RVA1"/>
<gene>
    <name evidence="1" type="ORF">Nepgr_000071</name>
</gene>
<evidence type="ECO:0000313" key="1">
    <source>
        <dbReference type="EMBL" id="GMG98231.1"/>
    </source>
</evidence>
<keyword evidence="2" id="KW-1185">Reference proteome</keyword>
<proteinExistence type="predicted"/>
<comment type="caution">
    <text evidence="1">The sequence shown here is derived from an EMBL/GenBank/DDBJ whole genome shotgun (WGS) entry which is preliminary data.</text>
</comment>
<accession>A0AAD3RVA1</accession>
<name>A0AAD3RVA1_NEPGR</name>
<organism evidence="1 2">
    <name type="scientific">Nepenthes gracilis</name>
    <name type="common">Slender pitcher plant</name>
    <dbReference type="NCBI Taxonomy" id="150966"/>
    <lineage>
        <taxon>Eukaryota</taxon>
        <taxon>Viridiplantae</taxon>
        <taxon>Streptophyta</taxon>
        <taxon>Embryophyta</taxon>
        <taxon>Tracheophyta</taxon>
        <taxon>Spermatophyta</taxon>
        <taxon>Magnoliopsida</taxon>
        <taxon>eudicotyledons</taxon>
        <taxon>Gunneridae</taxon>
        <taxon>Pentapetalae</taxon>
        <taxon>Caryophyllales</taxon>
        <taxon>Nepenthaceae</taxon>
        <taxon>Nepenthes</taxon>
    </lineage>
</organism>
<evidence type="ECO:0000313" key="2">
    <source>
        <dbReference type="Proteomes" id="UP001279734"/>
    </source>
</evidence>
<sequence>MSLNQISRVKSFLRKVFFSSVNQRKQNHCSWLKDRTLWCAYQSSYRAHQAWAIKWVRHCCPGALRTPPLPYWVAIESHLVGPYPV</sequence>
<dbReference type="EMBL" id="BSYO01000001">
    <property type="protein sequence ID" value="GMG98231.1"/>
    <property type="molecule type" value="Genomic_DNA"/>
</dbReference>
<dbReference type="Proteomes" id="UP001279734">
    <property type="component" value="Unassembled WGS sequence"/>
</dbReference>
<reference evidence="1" key="1">
    <citation type="submission" date="2023-05" db="EMBL/GenBank/DDBJ databases">
        <title>Nepenthes gracilis genome sequencing.</title>
        <authorList>
            <person name="Fukushima K."/>
        </authorList>
    </citation>
    <scope>NUCLEOTIDE SEQUENCE</scope>
    <source>
        <strain evidence="1">SING2019-196</strain>
    </source>
</reference>
<protein>
    <submittedName>
        <fullName evidence="1">Uncharacterized protein</fullName>
    </submittedName>
</protein>